<dbReference type="InterPro" id="IPR009100">
    <property type="entry name" value="AcylCoA_DH/oxidase_NM_dom_sf"/>
</dbReference>
<dbReference type="SUPFAM" id="SSF56645">
    <property type="entry name" value="Acyl-CoA dehydrogenase NM domain-like"/>
    <property type="match status" value="1"/>
</dbReference>
<dbReference type="PANTHER" id="PTHR48083:SF13">
    <property type="entry name" value="ACYL-COA DEHYDROGENASE FAMILY MEMBER 11"/>
    <property type="match status" value="1"/>
</dbReference>
<dbReference type="InterPro" id="IPR046373">
    <property type="entry name" value="Acyl-CoA_Oxase/DH_mid-dom_sf"/>
</dbReference>
<reference evidence="3 4" key="1">
    <citation type="journal article" date="2023" name="Plants (Basel)">
        <title>Bridging the Gap: Combining Genomics and Transcriptomics Approaches to Understand Stylosanthes scabra, an Orphan Legume from the Brazilian Caatinga.</title>
        <authorList>
            <person name="Ferreira-Neto J.R.C."/>
            <person name="da Silva M.D."/>
            <person name="Binneck E."/>
            <person name="de Melo N.F."/>
            <person name="da Silva R.H."/>
            <person name="de Melo A.L.T.M."/>
            <person name="Pandolfi V."/>
            <person name="Bustamante F.O."/>
            <person name="Brasileiro-Vidal A.C."/>
            <person name="Benko-Iseppon A.M."/>
        </authorList>
    </citation>
    <scope>NUCLEOTIDE SEQUENCE [LARGE SCALE GENOMIC DNA]</scope>
    <source>
        <tissue evidence="3">Leaves</tissue>
    </source>
</reference>
<dbReference type="GO" id="GO:0070991">
    <property type="term" value="F:medium-chain fatty acyl-CoA dehydrogenase activity"/>
    <property type="evidence" value="ECO:0007669"/>
    <property type="project" value="UniProtKB-EC"/>
</dbReference>
<dbReference type="Gene3D" id="1.10.540.10">
    <property type="entry name" value="Acyl-CoA dehydrogenase/oxidase, N-terminal domain"/>
    <property type="match status" value="1"/>
</dbReference>
<dbReference type="Gene3D" id="2.40.110.10">
    <property type="entry name" value="Butyryl-CoA Dehydrogenase, subunit A, domain 2"/>
    <property type="match status" value="1"/>
</dbReference>
<comment type="caution">
    <text evidence="3">The sequence shown here is derived from an EMBL/GenBank/DDBJ whole genome shotgun (WGS) entry which is preliminary data.</text>
</comment>
<dbReference type="InterPro" id="IPR013786">
    <property type="entry name" value="AcylCoA_DH/ox_N"/>
</dbReference>
<dbReference type="EC" id="1.3.8.7" evidence="3"/>
<accession>A0ABU6VZM1</accession>
<protein>
    <submittedName>
        <fullName evidence="3">Acyl-CoA dehydrogenase ibr3</fullName>
        <ecNumber evidence="3">1.3.8.7</ecNumber>
    </submittedName>
</protein>
<keyword evidence="1 3" id="KW-0560">Oxidoreductase</keyword>
<dbReference type="PANTHER" id="PTHR48083">
    <property type="entry name" value="MEDIUM-CHAIN SPECIFIC ACYL-COA DEHYDROGENASE, MITOCHONDRIAL-RELATED"/>
    <property type="match status" value="1"/>
</dbReference>
<dbReference type="Pfam" id="PF02771">
    <property type="entry name" value="Acyl-CoA_dh_N"/>
    <property type="match status" value="1"/>
</dbReference>
<evidence type="ECO:0000259" key="2">
    <source>
        <dbReference type="Pfam" id="PF02771"/>
    </source>
</evidence>
<keyword evidence="4" id="KW-1185">Reference proteome</keyword>
<evidence type="ECO:0000256" key="1">
    <source>
        <dbReference type="ARBA" id="ARBA00023002"/>
    </source>
</evidence>
<name>A0ABU6VZM1_9FABA</name>
<gene>
    <name evidence="3" type="primary">IBR3_5</name>
    <name evidence="3" type="ORF">PIB30_105668</name>
</gene>
<sequence length="122" mass="13532">MQLDSAARAKNVLFGGRNSDLPSDANDLLLGAGLTNLEYGYLCEIMGRSLWAPQVFNCGAPDTGNMEVLLRYGNKEQMQEWLIPLLVGKIRSGFAMTEPRVASSDATNIECSIKRWEYSKLK</sequence>
<dbReference type="InterPro" id="IPR037069">
    <property type="entry name" value="AcylCoA_DH/ox_N_sf"/>
</dbReference>
<organism evidence="3 4">
    <name type="scientific">Stylosanthes scabra</name>
    <dbReference type="NCBI Taxonomy" id="79078"/>
    <lineage>
        <taxon>Eukaryota</taxon>
        <taxon>Viridiplantae</taxon>
        <taxon>Streptophyta</taxon>
        <taxon>Embryophyta</taxon>
        <taxon>Tracheophyta</taxon>
        <taxon>Spermatophyta</taxon>
        <taxon>Magnoliopsida</taxon>
        <taxon>eudicotyledons</taxon>
        <taxon>Gunneridae</taxon>
        <taxon>Pentapetalae</taxon>
        <taxon>rosids</taxon>
        <taxon>fabids</taxon>
        <taxon>Fabales</taxon>
        <taxon>Fabaceae</taxon>
        <taxon>Papilionoideae</taxon>
        <taxon>50 kb inversion clade</taxon>
        <taxon>dalbergioids sensu lato</taxon>
        <taxon>Dalbergieae</taxon>
        <taxon>Pterocarpus clade</taxon>
        <taxon>Stylosanthes</taxon>
    </lineage>
</organism>
<proteinExistence type="predicted"/>
<dbReference type="Proteomes" id="UP001341840">
    <property type="component" value="Unassembled WGS sequence"/>
</dbReference>
<evidence type="ECO:0000313" key="4">
    <source>
        <dbReference type="Proteomes" id="UP001341840"/>
    </source>
</evidence>
<dbReference type="InterPro" id="IPR050741">
    <property type="entry name" value="Acyl-CoA_dehydrogenase"/>
</dbReference>
<feature type="domain" description="Acyl-CoA dehydrogenase/oxidase N-terminal" evidence="2">
    <location>
        <begin position="31"/>
        <end position="88"/>
    </location>
</feature>
<dbReference type="EMBL" id="JASCZI010154983">
    <property type="protein sequence ID" value="MED6178240.1"/>
    <property type="molecule type" value="Genomic_DNA"/>
</dbReference>
<evidence type="ECO:0000313" key="3">
    <source>
        <dbReference type="EMBL" id="MED6178240.1"/>
    </source>
</evidence>